<evidence type="ECO:0000256" key="1">
    <source>
        <dbReference type="SAM" id="MobiDB-lite"/>
    </source>
</evidence>
<dbReference type="AlphaFoldDB" id="A0A6P1YPQ1"/>
<name>A0A6P1YPQ1_9HYPH</name>
<dbReference type="RefSeq" id="WP_163076045.1">
    <property type="nucleotide sequence ID" value="NZ_CP048630.1"/>
</dbReference>
<evidence type="ECO:0000313" key="4">
    <source>
        <dbReference type="Proteomes" id="UP000464751"/>
    </source>
</evidence>
<sequence length="329" mass="35449">MRDRSREGAVHNTGADARHAGATPDTGVSDAGASLGPLAHGLLDAAQEARTALDTKDPVTAVHDLRKAFKRLRALLRLVRGRRERAQARALGRAMAEAARHLSGARDHAARQDALDDLVAKAGLDTAHAAAATQALSAPLDAPSSEAVPAPSAAEGGIGPHRAALDALVYQCLIDTPRLSGGMKDKALLAALRDDYARARRRPVDTDDPESLHDLRKAVIAHRYQMALVTPFWPRLGKVWEDELQRLRDKLGQHHDLAVLLGQITAAQQAGAAPAGEQEWPAGVISAAQARQQRLALSALRLRERLFAERPKAFHRRIAAYFDPVSLKE</sequence>
<protein>
    <submittedName>
        <fullName evidence="3">CHAD domain-containing protein</fullName>
    </submittedName>
</protein>
<dbReference type="Pfam" id="PF05235">
    <property type="entry name" value="CHAD"/>
    <property type="match status" value="1"/>
</dbReference>
<dbReference type="KEGG" id="apra:G3A50_15165"/>
<feature type="domain" description="CHAD" evidence="2">
    <location>
        <begin position="25"/>
        <end position="312"/>
    </location>
</feature>
<dbReference type="Proteomes" id="UP000464751">
    <property type="component" value="Chromosome"/>
</dbReference>
<dbReference type="PANTHER" id="PTHR39339:SF1">
    <property type="entry name" value="CHAD DOMAIN-CONTAINING PROTEIN"/>
    <property type="match status" value="1"/>
</dbReference>
<proteinExistence type="predicted"/>
<dbReference type="PANTHER" id="PTHR39339">
    <property type="entry name" value="SLR1444 PROTEIN"/>
    <property type="match status" value="1"/>
</dbReference>
<keyword evidence="4" id="KW-1185">Reference proteome</keyword>
<organism evidence="3 4">
    <name type="scientific">Ancylobacter pratisalsi</name>
    <dbReference type="NCBI Taxonomy" id="1745854"/>
    <lineage>
        <taxon>Bacteria</taxon>
        <taxon>Pseudomonadati</taxon>
        <taxon>Pseudomonadota</taxon>
        <taxon>Alphaproteobacteria</taxon>
        <taxon>Hyphomicrobiales</taxon>
        <taxon>Xanthobacteraceae</taxon>
        <taxon>Ancylobacter</taxon>
    </lineage>
</organism>
<gene>
    <name evidence="3" type="ORF">G3A50_15165</name>
</gene>
<evidence type="ECO:0000313" key="3">
    <source>
        <dbReference type="EMBL" id="QIB34900.1"/>
    </source>
</evidence>
<dbReference type="PROSITE" id="PS51708">
    <property type="entry name" value="CHAD"/>
    <property type="match status" value="1"/>
</dbReference>
<dbReference type="InterPro" id="IPR038186">
    <property type="entry name" value="CHAD_dom_sf"/>
</dbReference>
<accession>A0A6P1YPQ1</accession>
<dbReference type="EMBL" id="CP048630">
    <property type="protein sequence ID" value="QIB34900.1"/>
    <property type="molecule type" value="Genomic_DNA"/>
</dbReference>
<dbReference type="SMART" id="SM00880">
    <property type="entry name" value="CHAD"/>
    <property type="match status" value="1"/>
</dbReference>
<feature type="region of interest" description="Disordered" evidence="1">
    <location>
        <begin position="1"/>
        <end position="31"/>
    </location>
</feature>
<evidence type="ECO:0000259" key="2">
    <source>
        <dbReference type="PROSITE" id="PS51708"/>
    </source>
</evidence>
<dbReference type="Gene3D" id="1.40.20.10">
    <property type="entry name" value="CHAD domain"/>
    <property type="match status" value="1"/>
</dbReference>
<dbReference type="InterPro" id="IPR007899">
    <property type="entry name" value="CHAD_dom"/>
</dbReference>
<reference evidence="3 4" key="1">
    <citation type="submission" date="2020-02" db="EMBL/GenBank/DDBJ databases">
        <authorList>
            <person name="Li G."/>
        </authorList>
    </citation>
    <scope>NUCLEOTIDE SEQUENCE [LARGE SCALE GENOMIC DNA]</scope>
    <source>
        <strain evidence="3 4">DSM 102029</strain>
    </source>
</reference>